<dbReference type="SUPFAM" id="SSF52540">
    <property type="entry name" value="P-loop containing nucleoside triphosphate hydrolases"/>
    <property type="match status" value="1"/>
</dbReference>
<dbReference type="InterPro" id="IPR027417">
    <property type="entry name" value="P-loop_NTPase"/>
</dbReference>
<reference evidence="2" key="1">
    <citation type="submission" date="2018-04" db="EMBL/GenBank/DDBJ databases">
        <authorList>
            <person name="Cornet L."/>
        </authorList>
    </citation>
    <scope>NUCLEOTIDE SEQUENCE [LARGE SCALE GENOMIC DNA]</scope>
</reference>
<dbReference type="EMBL" id="QBMP01000039">
    <property type="protein sequence ID" value="PZO58057.1"/>
    <property type="molecule type" value="Genomic_DNA"/>
</dbReference>
<evidence type="ECO:0000313" key="2">
    <source>
        <dbReference type="Proteomes" id="UP000249794"/>
    </source>
</evidence>
<dbReference type="Proteomes" id="UP000249794">
    <property type="component" value="Unassembled WGS sequence"/>
</dbReference>
<dbReference type="AlphaFoldDB" id="A0A2W4XPC6"/>
<organism evidence="1 2">
    <name type="scientific">Phormidesmis priestleyi</name>
    <dbReference type="NCBI Taxonomy" id="268141"/>
    <lineage>
        <taxon>Bacteria</taxon>
        <taxon>Bacillati</taxon>
        <taxon>Cyanobacteriota</taxon>
        <taxon>Cyanophyceae</taxon>
        <taxon>Leptolyngbyales</taxon>
        <taxon>Leptolyngbyaceae</taxon>
        <taxon>Phormidesmis</taxon>
    </lineage>
</organism>
<proteinExistence type="predicted"/>
<protein>
    <recommendedName>
        <fullName evidence="3">Helicase ATP-binding domain-containing protein</fullName>
    </recommendedName>
</protein>
<accession>A0A2W4XPC6</accession>
<evidence type="ECO:0008006" key="3">
    <source>
        <dbReference type="Google" id="ProtNLM"/>
    </source>
</evidence>
<comment type="caution">
    <text evidence="1">The sequence shown here is derived from an EMBL/GenBank/DDBJ whole genome shotgun (WGS) entry which is preliminary data.</text>
</comment>
<dbReference type="Gene3D" id="3.40.50.300">
    <property type="entry name" value="P-loop containing nucleotide triphosphate hydrolases"/>
    <property type="match status" value="1"/>
</dbReference>
<evidence type="ECO:0000313" key="1">
    <source>
        <dbReference type="EMBL" id="PZO58057.1"/>
    </source>
</evidence>
<reference evidence="1 2" key="2">
    <citation type="submission" date="2018-06" db="EMBL/GenBank/DDBJ databases">
        <title>Metagenomic assembly of (sub)arctic Cyanobacteria and their associated microbiome from non-axenic cultures.</title>
        <authorList>
            <person name="Baurain D."/>
        </authorList>
    </citation>
    <scope>NUCLEOTIDE SEQUENCE [LARGE SCALE GENOMIC DNA]</scope>
    <source>
        <strain evidence="1">ULC027bin1</strain>
    </source>
</reference>
<name>A0A2W4XPC6_9CYAN</name>
<sequence length="1213" mass="133035">MKEFTPTTESNDCPVCGNVKGKCRTKDDGGQSFVLCMTNGDAKLFDLIDGWKCIKLGSKGWATFTPDKAQPQIDYEERQQRRAQREAEEKAIYQAGLSPAERHAAHTQLLAQLSLHDEDRADLTRRGLSAETIESFRSIEPGQTLDLAINPKAPGAGFGGRKLLTRTAGYLVPAFDLDGNITGFQIRNRTGDKPKYPWLSVAGVAPANLQNGEMPLTVVRGGNSSTLYFAEGLLKPIVAAEKHRINIIGASGGNFASSPEQLHECISALLPKTLVLCPDAGAIQNAHVMRSYAALNAELIGMSRELKVLWYEQRTKADGDIDEISHEQFETARLITWAEFVAIAPKPAALIEVETAKVPLAQAVSSKQTKAEWLAEQKLKRDGQSYAQITKLLGIKAAINTDEDNYQQQARELFYQPLKRHLKYETHGALISGFASEMPPASDGRSLLAYDCSQGTGKSNNALIPSALAVAKDGGRVLIFVPTRGLAKEFKGRINERAGEAIAATHLDPKCYSAAIVVTCPESAYKFKGQSFDLLQIDECNEVLHRIESAELGNAGPQSLAAFRKLLATTPTIGIATAAMSGRTLTAVQTIGGFTPDELRLQRRSRPATQMKVIEYDNFYHWLQQIINALHSGQRVAIPVGSRGKGRMIDRVLRAIFPNKSGLVIDGAATLQNQRSQFLADPDAFLSVAQPDWFIFTPVINSGVSIEGKHFDIQFEYATPNEGAQSISQRGERIRLAIGRDGAITERHIYFSQQGAPTLEAYPAALDWQYWADELENEANAPMGAAAALAKALGAEKALKPMQQEAEKFAGMRPNLPHFMASKAFEIIFKKELLHEDWERYGWEVSTSPALSKDEADQAHQLHLFCDKVRIGLIEQQGRTLKKTQTRAAEGELDEIDNPFQAARAAKAQLEKLLGKDYLAQQNSEFFTAWSADKSANNPGVRSIVRAQLLKIAISDPDCWQQIEHMKALKFLAGKPDADSDLFWNLPELPAAARDIELVGIMARCPGVAEVIDGKTETWTNQDPQVIAAGLYLVAHRQQIAANTKKSGLVRGAQFSEQMAPAALFNKALEVMGYRPTKDKREGTGDRLNVYRLEIEVDAISSLNRLKQDGEDGLKRFRAELRVIRAQTRASIDAAAKSQVIAKALAWVSEKAGGEVEKAIKAIKGRHAVLYEDWLTKLGDALKMGTDDPPENLNQMALIGAKAPPPPPIPLNS</sequence>
<gene>
    <name evidence="1" type="ORF">DCF15_05840</name>
</gene>